<reference evidence="3 4" key="1">
    <citation type="submission" date="2016-04" db="EMBL/GenBank/DDBJ databases">
        <title>Genome analyses suggest a sexual origin of heterokaryosis in a supposedly ancient asexual fungus.</title>
        <authorList>
            <person name="Ropars J."/>
            <person name="Sedzielewska K."/>
            <person name="Noel J."/>
            <person name="Charron P."/>
            <person name="Farinelli L."/>
            <person name="Marton T."/>
            <person name="Kruger M."/>
            <person name="Pelin A."/>
            <person name="Brachmann A."/>
            <person name="Corradi N."/>
        </authorList>
    </citation>
    <scope>NUCLEOTIDE SEQUENCE [LARGE SCALE GENOMIC DNA]</scope>
    <source>
        <strain evidence="3 4">C2</strain>
    </source>
</reference>
<dbReference type="PROSITE" id="PS00107">
    <property type="entry name" value="PROTEIN_KINASE_ATP"/>
    <property type="match status" value="1"/>
</dbReference>
<accession>A0A2N1NZJ8</accession>
<dbReference type="GO" id="GO:0004672">
    <property type="term" value="F:protein kinase activity"/>
    <property type="evidence" value="ECO:0007669"/>
    <property type="project" value="InterPro"/>
</dbReference>
<dbReference type="PROSITE" id="PS50011">
    <property type="entry name" value="PROTEIN_KINASE_DOM"/>
    <property type="match status" value="1"/>
</dbReference>
<dbReference type="SUPFAM" id="SSF81901">
    <property type="entry name" value="HCP-like"/>
    <property type="match status" value="2"/>
</dbReference>
<reference evidence="3 4" key="2">
    <citation type="submission" date="2017-10" db="EMBL/GenBank/DDBJ databases">
        <title>Extensive intraspecific genome diversity in a model arbuscular mycorrhizal fungus.</title>
        <authorList>
            <person name="Chen E.C.H."/>
            <person name="Morin E."/>
            <person name="Baudet D."/>
            <person name="Noel J."/>
            <person name="Ndikumana S."/>
            <person name="Charron P."/>
            <person name="St-Onge C."/>
            <person name="Giorgi J."/>
            <person name="Grigoriev I.V."/>
            <person name="Roux C."/>
            <person name="Martin F.M."/>
            <person name="Corradi N."/>
        </authorList>
    </citation>
    <scope>NUCLEOTIDE SEQUENCE [LARGE SCALE GENOMIC DNA]</scope>
    <source>
        <strain evidence="3 4">C2</strain>
    </source>
</reference>
<dbReference type="VEuPathDB" id="FungiDB:RhiirFUN_024597"/>
<proteinExistence type="predicted"/>
<dbReference type="EMBL" id="LLXL01000051">
    <property type="protein sequence ID" value="PKK79255.1"/>
    <property type="molecule type" value="Genomic_DNA"/>
</dbReference>
<dbReference type="InterPro" id="IPR011990">
    <property type="entry name" value="TPR-like_helical_dom_sf"/>
</dbReference>
<gene>
    <name evidence="3" type="ORF">RhiirC2_420778</name>
</gene>
<dbReference type="VEuPathDB" id="FungiDB:FUN_024976"/>
<evidence type="ECO:0000313" key="4">
    <source>
        <dbReference type="Proteomes" id="UP000233469"/>
    </source>
</evidence>
<evidence type="ECO:0000259" key="2">
    <source>
        <dbReference type="PROSITE" id="PS50011"/>
    </source>
</evidence>
<dbReference type="SUPFAM" id="SSF56112">
    <property type="entry name" value="Protein kinase-like (PK-like)"/>
    <property type="match status" value="1"/>
</dbReference>
<sequence>MSNNTEINFQNERIVNRTETKGLNLSEIKGKNAIGPDETGTKDVFISWLESNENVKYFEYSDFKNLKSIGKGSYGSVFRANWKNSDQVFALKSFNNDETTLYQIINELKLHLNINHENILRFCGYTKIETDIVYQMSKYVLVLEYADSGTLNTYLKKHIDELNVLHRDLHANNILIHKKNIKLADFGLSKKIAQQSSNTSRILGVVPYTDPKSFMNENYKLNKKSDVYSVGVLLWQISSGYEPFKDKGFDYDLRLVISINNGLREKSVDGTPNEYTKLYSGSTFNQIQQFIIQRILKAPENFVVWLSKNQNKIQYVWFLGLFYYYNIDTPDTEESSSKAFKLFLQASDKNFPLAQVYLGKCYYDGYETEQNKYKAFIEYEKSAKNGSVLGQFYLGYCYEFGIGTKKNEIKSVYWYKKADDNGNTTARLYLAYCYRFGKGVEKDEIQAFKYYKTLAKKNKIADAQQQLGKCYYYGIGIDIDKEKACYWYKKAISNGNIIAKEIINKYYKDNNIKTKKNINTNRINLYVILFFKNLRQLGLYYVGGILLIMNFKKALYYFQKAAGKGNKHAQYMLGNFYKNGEYVKKNVRKAFELCQKSAKQGYKPAQFQLGYYYDDGIGIDINKVNAFELYNLAAEKGHNIAQNKLGILYLKGEGIEKNLELAFYWFQEAANNGEISAQYNLGLCYELGLGIGKNERKAFGLYKKSAANGNINAKFQLGYCYVNGIGTEIDKEKGFELYNKAAGKKNNYTHEKVNDLDKVCDLYYKENDAKALYNLGLCYEFGQGVYQNEIMAFEFYKKSSHQSFTDAQYKLGYCYGHGIGVDIDKEEAFKLYKLAAENGNCDAKESLAFLQDNEINNLISEKKS</sequence>
<dbReference type="InterPro" id="IPR011009">
    <property type="entry name" value="Kinase-like_dom_sf"/>
</dbReference>
<feature type="domain" description="Protein kinase" evidence="2">
    <location>
        <begin position="63"/>
        <end position="318"/>
    </location>
</feature>
<dbReference type="VEuPathDB" id="FungiDB:FUN_025221"/>
<dbReference type="GO" id="GO:0005524">
    <property type="term" value="F:ATP binding"/>
    <property type="evidence" value="ECO:0007669"/>
    <property type="project" value="UniProtKB-UniRule"/>
</dbReference>
<dbReference type="SMART" id="SM00671">
    <property type="entry name" value="SEL1"/>
    <property type="match status" value="13"/>
</dbReference>
<keyword evidence="1" id="KW-0547">Nucleotide-binding</keyword>
<dbReference type="VEuPathDB" id="FungiDB:RhiirA1_529934"/>
<keyword evidence="1" id="KW-0067">ATP-binding</keyword>
<protein>
    <recommendedName>
        <fullName evidence="2">Protein kinase domain-containing protein</fullName>
    </recommendedName>
</protein>
<dbReference type="InterPro" id="IPR000719">
    <property type="entry name" value="Prot_kinase_dom"/>
</dbReference>
<dbReference type="Gene3D" id="1.25.40.10">
    <property type="entry name" value="Tetratricopeptide repeat domain"/>
    <property type="match status" value="4"/>
</dbReference>
<name>A0A2N1NZJ8_9GLOM</name>
<dbReference type="PANTHER" id="PTHR43628:SF1">
    <property type="entry name" value="CHITIN SYNTHASE REGULATORY FACTOR 2-RELATED"/>
    <property type="match status" value="1"/>
</dbReference>
<evidence type="ECO:0000313" key="3">
    <source>
        <dbReference type="EMBL" id="PKK79255.1"/>
    </source>
</evidence>
<comment type="caution">
    <text evidence="3">The sequence shown here is derived from an EMBL/GenBank/DDBJ whole genome shotgun (WGS) entry which is preliminary data.</text>
</comment>
<dbReference type="AlphaFoldDB" id="A0A2N1NZJ8"/>
<feature type="binding site" evidence="1">
    <location>
        <position position="92"/>
    </location>
    <ligand>
        <name>ATP</name>
        <dbReference type="ChEBI" id="CHEBI:30616"/>
    </ligand>
</feature>
<evidence type="ECO:0000256" key="1">
    <source>
        <dbReference type="PROSITE-ProRule" id="PRU10141"/>
    </source>
</evidence>
<dbReference type="PANTHER" id="PTHR43628">
    <property type="entry name" value="ACTIVATOR OF C KINASE PROTEIN 1-RELATED"/>
    <property type="match status" value="1"/>
</dbReference>
<dbReference type="InterPro" id="IPR006597">
    <property type="entry name" value="Sel1-like"/>
</dbReference>
<dbReference type="Gene3D" id="1.10.510.10">
    <property type="entry name" value="Transferase(Phosphotransferase) domain 1"/>
    <property type="match status" value="1"/>
</dbReference>
<dbReference type="InterPro" id="IPR017441">
    <property type="entry name" value="Protein_kinase_ATP_BS"/>
</dbReference>
<dbReference type="Pfam" id="PF08238">
    <property type="entry name" value="Sel1"/>
    <property type="match status" value="13"/>
</dbReference>
<dbReference type="Proteomes" id="UP000233469">
    <property type="component" value="Unassembled WGS sequence"/>
</dbReference>
<dbReference type="InterPro" id="IPR052945">
    <property type="entry name" value="Mitotic_Regulator"/>
</dbReference>
<dbReference type="Pfam" id="PF00069">
    <property type="entry name" value="Pkinase"/>
    <property type="match status" value="1"/>
</dbReference>
<organism evidence="3 4">
    <name type="scientific">Rhizophagus irregularis</name>
    <dbReference type="NCBI Taxonomy" id="588596"/>
    <lineage>
        <taxon>Eukaryota</taxon>
        <taxon>Fungi</taxon>
        <taxon>Fungi incertae sedis</taxon>
        <taxon>Mucoromycota</taxon>
        <taxon>Glomeromycotina</taxon>
        <taxon>Glomeromycetes</taxon>
        <taxon>Glomerales</taxon>
        <taxon>Glomeraceae</taxon>
        <taxon>Rhizophagus</taxon>
    </lineage>
</organism>